<dbReference type="Pfam" id="PF20732">
    <property type="entry name" value="NamZ_C"/>
    <property type="match status" value="1"/>
</dbReference>
<feature type="domain" description="Peptidoglycan beta-N-acetylmuramidase NamZ C-terminal" evidence="4">
    <location>
        <begin position="639"/>
        <end position="788"/>
    </location>
</feature>
<dbReference type="AlphaFoldDB" id="A0A4U1J8B0"/>
<dbReference type="InterPro" id="IPR001466">
    <property type="entry name" value="Beta-lactam-related"/>
</dbReference>
<gene>
    <name evidence="5" type="ORF">E8A74_27455</name>
</gene>
<comment type="caution">
    <text evidence="5">The sequence shown here is derived from an EMBL/GenBank/DDBJ whole genome shotgun (WGS) entry which is preliminary data.</text>
</comment>
<dbReference type="EMBL" id="SSMQ01000032">
    <property type="protein sequence ID" value="TKD03068.1"/>
    <property type="molecule type" value="Genomic_DNA"/>
</dbReference>
<organism evidence="5 6">
    <name type="scientific">Polyangium fumosum</name>
    <dbReference type="NCBI Taxonomy" id="889272"/>
    <lineage>
        <taxon>Bacteria</taxon>
        <taxon>Pseudomonadati</taxon>
        <taxon>Myxococcota</taxon>
        <taxon>Polyangia</taxon>
        <taxon>Polyangiales</taxon>
        <taxon>Polyangiaceae</taxon>
        <taxon>Polyangium</taxon>
    </lineage>
</organism>
<dbReference type="InterPro" id="IPR008302">
    <property type="entry name" value="NamZ"/>
</dbReference>
<dbReference type="Pfam" id="PF00144">
    <property type="entry name" value="Beta-lactamase"/>
    <property type="match status" value="1"/>
</dbReference>
<evidence type="ECO:0000259" key="2">
    <source>
        <dbReference type="Pfam" id="PF00144"/>
    </source>
</evidence>
<feature type="chain" id="PRO_5020447872" evidence="1">
    <location>
        <begin position="24"/>
        <end position="805"/>
    </location>
</feature>
<accession>A0A4U1J8B0</accession>
<dbReference type="RefSeq" id="WP_136932048.1">
    <property type="nucleotide sequence ID" value="NZ_SSMQ01000032.1"/>
</dbReference>
<feature type="domain" description="Peptidoglycan beta-N-acetylmuramidase NamZ N-terminal" evidence="3">
    <location>
        <begin position="436"/>
        <end position="635"/>
    </location>
</feature>
<protein>
    <submittedName>
        <fullName evidence="5">DUF1343 domain-containing protein</fullName>
    </submittedName>
</protein>
<dbReference type="InterPro" id="IPR048503">
    <property type="entry name" value="NamZ_C"/>
</dbReference>
<feature type="signal peptide" evidence="1">
    <location>
        <begin position="1"/>
        <end position="23"/>
    </location>
</feature>
<dbReference type="PANTHER" id="PTHR42915">
    <property type="entry name" value="HYPOTHETICAL 460 KDA PROTEIN IN FEUA-SIGW INTERGENIC REGION [PRECURSOR]"/>
    <property type="match status" value="1"/>
</dbReference>
<keyword evidence="6" id="KW-1185">Reference proteome</keyword>
<dbReference type="InterPro" id="IPR048502">
    <property type="entry name" value="NamZ_N"/>
</dbReference>
<feature type="domain" description="Beta-lactamase-related" evidence="2">
    <location>
        <begin position="71"/>
        <end position="399"/>
    </location>
</feature>
<dbReference type="SUPFAM" id="SSF56601">
    <property type="entry name" value="beta-lactamase/transpeptidase-like"/>
    <property type="match status" value="1"/>
</dbReference>
<keyword evidence="1" id="KW-0732">Signal</keyword>
<proteinExistence type="predicted"/>
<reference evidence="5 6" key="1">
    <citation type="submission" date="2019-04" db="EMBL/GenBank/DDBJ databases">
        <authorList>
            <person name="Li Y."/>
            <person name="Wang J."/>
        </authorList>
    </citation>
    <scope>NUCLEOTIDE SEQUENCE [LARGE SCALE GENOMIC DNA]</scope>
    <source>
        <strain evidence="5 6">DSM 14668</strain>
    </source>
</reference>
<name>A0A4U1J8B0_9BACT</name>
<dbReference type="GO" id="GO:0033922">
    <property type="term" value="F:peptidoglycan beta-N-acetylmuramidase activity"/>
    <property type="evidence" value="ECO:0007669"/>
    <property type="project" value="InterPro"/>
</dbReference>
<dbReference type="Gene3D" id="3.40.710.10">
    <property type="entry name" value="DD-peptidase/beta-lactamase superfamily"/>
    <property type="match status" value="1"/>
</dbReference>
<evidence type="ECO:0000256" key="1">
    <source>
        <dbReference type="SAM" id="SignalP"/>
    </source>
</evidence>
<dbReference type="InterPro" id="IPR012338">
    <property type="entry name" value="Beta-lactam/transpept-like"/>
</dbReference>
<dbReference type="Gene3D" id="3.90.1150.140">
    <property type="match status" value="1"/>
</dbReference>
<dbReference type="PANTHER" id="PTHR42915:SF1">
    <property type="entry name" value="PEPTIDOGLYCAN BETA-N-ACETYLMURAMIDASE NAMZ"/>
    <property type="match status" value="1"/>
</dbReference>
<evidence type="ECO:0000313" key="6">
    <source>
        <dbReference type="Proteomes" id="UP000309215"/>
    </source>
</evidence>
<dbReference type="Gene3D" id="3.40.50.12170">
    <property type="entry name" value="Uncharacterised protein PF07075, DUF1343"/>
    <property type="match status" value="1"/>
</dbReference>
<evidence type="ECO:0000259" key="3">
    <source>
        <dbReference type="Pfam" id="PF07075"/>
    </source>
</evidence>
<dbReference type="OrthoDB" id="5705574at2"/>
<dbReference type="Pfam" id="PF07075">
    <property type="entry name" value="NamZ_N"/>
    <property type="match status" value="1"/>
</dbReference>
<sequence length="805" mass="85970">MVVPRSRPALALALSLSLCAACAAPPRPEEHQTTASASALATASASAPVTIPASASATSRPTFPPDAESRLDAAVRGAIDRGEVPGAVLLVVRAHRVVLRKAYGLRAKEPSPTPMALDTVFDLASLTKPMATASSILLLAERQTLRLDDPAQKWLPDFTGDDRARVTLTHLLLHTSGLPAGDAISSYADGETRALARIQKTKLLHPPGEAHVYSDLGYLLLGAIVRRASGEPLDVFAAKNLFEPLDMKDTTFRPGPRLAARAAPTERAQDKLLLGEVHDPRARALGGVAGHAGLFSTANDVGRFVRMLLDGGEFEGRRILSKTSVRAMTELLPLPLREGSPDKPLSRSLALGSLFGGIGHTGFTGTAFWLDVRRGDAVVLLASRLHPDGKGDAARLRRDVANAAAAIPPSPPAARVRVGLDVLAARGFDVLAGRKIGLITNHTGKDARGERTIDVLAASKSFELKAIFSPEHGLGADKDALVPGGKDARTGLPVHSLYGAARRPTDAMLAGLDTLVFDVQDAGTRFYTYISTMGYALEEAAKRRLRFVVLDRPNPLGGMALEGPLLDPGRASFVAYHSIPVRHGMTVGELARLFDAEKKLAADLHVVPLEGWDRSSRFDKTGLPWVNPSPNLRSVTEALLYPGVGLLELTNVSVGRGTGKPFERVGAPFLAGARLAAELARFGLPGVRFSPVRFTPASSTHAGVPCEGVALDVTDPAQIEPVRVGLAIAIVLRKLHPEEWQPSGLLTLLGNARVHEALVRGEDLPRLVALYEQDLKVFSERRRPHLLYSAFEQDNRSDIVHPLGR</sequence>
<evidence type="ECO:0000259" key="4">
    <source>
        <dbReference type="Pfam" id="PF20732"/>
    </source>
</evidence>
<evidence type="ECO:0000313" key="5">
    <source>
        <dbReference type="EMBL" id="TKD03068.1"/>
    </source>
</evidence>
<dbReference type="Proteomes" id="UP000309215">
    <property type="component" value="Unassembled WGS sequence"/>
</dbReference>